<gene>
    <name evidence="6" type="ORF">S12H4_47201</name>
</gene>
<protein>
    <recommendedName>
        <fullName evidence="5">Solute-binding protein family 5 domain-containing protein</fullName>
    </recommendedName>
</protein>
<evidence type="ECO:0000313" key="6">
    <source>
        <dbReference type="EMBL" id="GAJ08676.1"/>
    </source>
</evidence>
<keyword evidence="4" id="KW-0732">Signal</keyword>
<dbReference type="Gene3D" id="3.10.105.10">
    <property type="entry name" value="Dipeptide-binding Protein, Domain 3"/>
    <property type="match status" value="1"/>
</dbReference>
<dbReference type="AlphaFoldDB" id="X1V7U1"/>
<comment type="caution">
    <text evidence="6">The sequence shown here is derived from an EMBL/GenBank/DDBJ whole genome shotgun (WGS) entry which is preliminary data.</text>
</comment>
<accession>X1V7U1</accession>
<evidence type="ECO:0000256" key="3">
    <source>
        <dbReference type="ARBA" id="ARBA00022448"/>
    </source>
</evidence>
<dbReference type="EMBL" id="BARW01029368">
    <property type="protein sequence ID" value="GAJ08676.1"/>
    <property type="molecule type" value="Genomic_DNA"/>
</dbReference>
<comment type="subcellular location">
    <subcellularLocation>
        <location evidence="1">Cell envelope</location>
    </subcellularLocation>
</comment>
<dbReference type="GO" id="GO:0015833">
    <property type="term" value="P:peptide transport"/>
    <property type="evidence" value="ECO:0007669"/>
    <property type="project" value="TreeGrafter"/>
</dbReference>
<feature type="domain" description="Solute-binding protein family 5" evidence="5">
    <location>
        <begin position="13"/>
        <end position="141"/>
    </location>
</feature>
<reference evidence="6" key="1">
    <citation type="journal article" date="2014" name="Front. Microbiol.">
        <title>High frequency of phylogenetically diverse reductive dehalogenase-homologous genes in deep subseafloor sedimentary metagenomes.</title>
        <authorList>
            <person name="Kawai M."/>
            <person name="Futagami T."/>
            <person name="Toyoda A."/>
            <person name="Takaki Y."/>
            <person name="Nishi S."/>
            <person name="Hori S."/>
            <person name="Arai W."/>
            <person name="Tsubouchi T."/>
            <person name="Morono Y."/>
            <person name="Uchiyama I."/>
            <person name="Ito T."/>
            <person name="Fujiyama A."/>
            <person name="Inagaki F."/>
            <person name="Takami H."/>
        </authorList>
    </citation>
    <scope>NUCLEOTIDE SEQUENCE</scope>
    <source>
        <strain evidence="6">Expedition CK06-06</strain>
    </source>
</reference>
<evidence type="ECO:0000256" key="2">
    <source>
        <dbReference type="ARBA" id="ARBA00005695"/>
    </source>
</evidence>
<comment type="similarity">
    <text evidence="2">Belongs to the bacterial solute-binding protein 5 family.</text>
</comment>
<feature type="non-terminal residue" evidence="6">
    <location>
        <position position="1"/>
    </location>
</feature>
<proteinExistence type="inferred from homology"/>
<evidence type="ECO:0000259" key="5">
    <source>
        <dbReference type="Pfam" id="PF00496"/>
    </source>
</evidence>
<evidence type="ECO:0000256" key="1">
    <source>
        <dbReference type="ARBA" id="ARBA00004196"/>
    </source>
</evidence>
<dbReference type="InterPro" id="IPR039424">
    <property type="entry name" value="SBP_5"/>
</dbReference>
<dbReference type="GO" id="GO:0030313">
    <property type="term" value="C:cell envelope"/>
    <property type="evidence" value="ECO:0007669"/>
    <property type="project" value="UniProtKB-SubCell"/>
</dbReference>
<evidence type="ECO:0000256" key="4">
    <source>
        <dbReference type="ARBA" id="ARBA00022729"/>
    </source>
</evidence>
<dbReference type="Pfam" id="PF00496">
    <property type="entry name" value="SBP_bac_5"/>
    <property type="match status" value="1"/>
</dbReference>
<feature type="non-terminal residue" evidence="6">
    <location>
        <position position="252"/>
    </location>
</feature>
<dbReference type="GO" id="GO:1904680">
    <property type="term" value="F:peptide transmembrane transporter activity"/>
    <property type="evidence" value="ECO:0007669"/>
    <property type="project" value="TreeGrafter"/>
</dbReference>
<organism evidence="6">
    <name type="scientific">marine sediment metagenome</name>
    <dbReference type="NCBI Taxonomy" id="412755"/>
    <lineage>
        <taxon>unclassified sequences</taxon>
        <taxon>metagenomes</taxon>
        <taxon>ecological metagenomes</taxon>
    </lineage>
</organism>
<name>X1V7U1_9ZZZZ</name>
<sequence>PELVKKSVLDKPVVIALNMHSEILAKKDVRRALMIATDRETINRAVYGLGGDPNTFPIASLVPAVYTPIDELPASAQELLVYDQAKAKRILVDAGYPEGFSLKMILSAATLPYIDIASMVKEHWAAIGVTLNLDIMEATAFTRLLWGSGAAGAVGTGAEVDYDCLIQSDAPHNAPFRGLGNSFTASGRNFANFYDEDFTAQYELALLTIDDAEQSAILKKLNVIGLDSAAYIPIGSPSSLRYWWPWVKNYYG</sequence>
<dbReference type="SUPFAM" id="SSF53850">
    <property type="entry name" value="Periplasmic binding protein-like II"/>
    <property type="match status" value="1"/>
</dbReference>
<dbReference type="PANTHER" id="PTHR30290">
    <property type="entry name" value="PERIPLASMIC BINDING COMPONENT OF ABC TRANSPORTER"/>
    <property type="match status" value="1"/>
</dbReference>
<dbReference type="InterPro" id="IPR000914">
    <property type="entry name" value="SBP_5_dom"/>
</dbReference>
<dbReference type="PANTHER" id="PTHR30290:SF10">
    <property type="entry name" value="PERIPLASMIC OLIGOPEPTIDE-BINDING PROTEIN-RELATED"/>
    <property type="match status" value="1"/>
</dbReference>
<keyword evidence="3" id="KW-0813">Transport</keyword>